<dbReference type="RefSeq" id="WP_074485721.1">
    <property type="nucleotide sequence ID" value="NZ_FMXP01000010.1"/>
</dbReference>
<name>A0A1G6B8N9_9STRE</name>
<gene>
    <name evidence="1" type="ORF">SAMN02910293_00844</name>
</gene>
<dbReference type="InterPro" id="IPR046373">
    <property type="entry name" value="Acyl-CoA_Oxase/DH_mid-dom_sf"/>
</dbReference>
<sequence length="355" mass="39375">MTYFSDGFLTWLDDHAQILDSQSGTFANQLLNRIAAEDVFRIGVPESLGGRGGDKSQVIEFLAELAGHSLTASFVAWGHRTFIENILSSENTYFRDTYLNDLFTGHLAGGTGLSNATKYLSNIEELNVSIIEENGQFYLEGTLPWVTNARADNFAAVFAADFQDRPEKSPIILAIPSSVGIQRSKDLEFISLQGANTAALTFNKLPLDERWILSKDAKNFLAQTRPEFLGYQFGLATGLAQASLSEVETSLSSNRSVLTHEFETTKQQLENIKKAVFEGINQTNYFVQHPRELFQLRIDIVDIVANSLLLELQASGGRGYFKHSPSAFARRWNEGAFLPIVSPSAVQLRHILAQS</sequence>
<evidence type="ECO:0000313" key="1">
    <source>
        <dbReference type="EMBL" id="SDB17008.1"/>
    </source>
</evidence>
<evidence type="ECO:0000313" key="2">
    <source>
        <dbReference type="Proteomes" id="UP000182508"/>
    </source>
</evidence>
<dbReference type="Gene3D" id="1.10.540.10">
    <property type="entry name" value="Acyl-CoA dehydrogenase/oxidase, N-terminal domain"/>
    <property type="match status" value="1"/>
</dbReference>
<dbReference type="Gene3D" id="2.40.110.10">
    <property type="entry name" value="Butyryl-CoA Dehydrogenase, subunit A, domain 2"/>
    <property type="match status" value="1"/>
</dbReference>
<organism evidence="1 2">
    <name type="scientific">Streptococcus henryi</name>
    <dbReference type="NCBI Taxonomy" id="439219"/>
    <lineage>
        <taxon>Bacteria</taxon>
        <taxon>Bacillati</taxon>
        <taxon>Bacillota</taxon>
        <taxon>Bacilli</taxon>
        <taxon>Lactobacillales</taxon>
        <taxon>Streptococcaceae</taxon>
        <taxon>Streptococcus</taxon>
    </lineage>
</organism>
<dbReference type="GO" id="GO:0003995">
    <property type="term" value="F:acyl-CoA dehydrogenase activity"/>
    <property type="evidence" value="ECO:0007669"/>
    <property type="project" value="TreeGrafter"/>
</dbReference>
<dbReference type="EMBL" id="FMXP01000010">
    <property type="protein sequence ID" value="SDB17008.1"/>
    <property type="molecule type" value="Genomic_DNA"/>
</dbReference>
<dbReference type="AlphaFoldDB" id="A0A1G6B8N9"/>
<dbReference type="InterPro" id="IPR009100">
    <property type="entry name" value="AcylCoA_DH/oxidase_NM_dom_sf"/>
</dbReference>
<dbReference type="PANTHER" id="PTHR43884">
    <property type="entry name" value="ACYL-COA DEHYDROGENASE"/>
    <property type="match status" value="1"/>
</dbReference>
<dbReference type="PANTHER" id="PTHR43884:SF12">
    <property type="entry name" value="ISOVALERYL-COA DEHYDROGENASE, MITOCHONDRIAL-RELATED"/>
    <property type="match status" value="1"/>
</dbReference>
<dbReference type="InterPro" id="IPR037069">
    <property type="entry name" value="AcylCoA_DH/ox_N_sf"/>
</dbReference>
<dbReference type="SUPFAM" id="SSF56645">
    <property type="entry name" value="Acyl-CoA dehydrogenase NM domain-like"/>
    <property type="match status" value="1"/>
</dbReference>
<dbReference type="Proteomes" id="UP000182508">
    <property type="component" value="Unassembled WGS sequence"/>
</dbReference>
<proteinExistence type="predicted"/>
<reference evidence="1 2" key="1">
    <citation type="submission" date="2016-10" db="EMBL/GenBank/DDBJ databases">
        <authorList>
            <person name="de Groot N.N."/>
        </authorList>
    </citation>
    <scope>NUCLEOTIDE SEQUENCE [LARGE SCALE GENOMIC DNA]</scope>
    <source>
        <strain evidence="1 2">A-4</strain>
    </source>
</reference>
<dbReference type="GO" id="GO:0050660">
    <property type="term" value="F:flavin adenine dinucleotide binding"/>
    <property type="evidence" value="ECO:0007669"/>
    <property type="project" value="InterPro"/>
</dbReference>
<accession>A0A1G6B8N9</accession>
<dbReference type="STRING" id="439219.SAMN02910293_00844"/>
<keyword evidence="2" id="KW-1185">Reference proteome</keyword>
<protein>
    <submittedName>
        <fullName evidence="1">Acyl-CoA dehydrogenase</fullName>
    </submittedName>
</protein>